<dbReference type="NCBIfam" id="TIGR04183">
    <property type="entry name" value="Por_Secre_tail"/>
    <property type="match status" value="1"/>
</dbReference>
<evidence type="ECO:0000259" key="2">
    <source>
        <dbReference type="Pfam" id="PF18962"/>
    </source>
</evidence>
<organism evidence="3 4">
    <name type="scientific">Tenacibaculum vairaonense</name>
    <dbReference type="NCBI Taxonomy" id="3137860"/>
    <lineage>
        <taxon>Bacteria</taxon>
        <taxon>Pseudomonadati</taxon>
        <taxon>Bacteroidota</taxon>
        <taxon>Flavobacteriia</taxon>
        <taxon>Flavobacteriales</taxon>
        <taxon>Flavobacteriaceae</taxon>
        <taxon>Tenacibaculum</taxon>
    </lineage>
</organism>
<dbReference type="RefSeq" id="WP_348737484.1">
    <property type="nucleotide sequence ID" value="NZ_CAXJRC010000008.1"/>
</dbReference>
<accession>A0ABP1F5F0</accession>
<comment type="caution">
    <text evidence="3">The sequence shown here is derived from an EMBL/GenBank/DDBJ whole genome shotgun (WGS) entry which is preliminary data.</text>
</comment>
<name>A0ABP1F5F0_9FLAO</name>
<dbReference type="InterPro" id="IPR026444">
    <property type="entry name" value="Secre_tail"/>
</dbReference>
<keyword evidence="1" id="KW-0732">Signal</keyword>
<evidence type="ECO:0000256" key="1">
    <source>
        <dbReference type="ARBA" id="ARBA00022729"/>
    </source>
</evidence>
<reference evidence="3 4" key="1">
    <citation type="submission" date="2024-05" db="EMBL/GenBank/DDBJ databases">
        <authorList>
            <person name="Duchaud E."/>
        </authorList>
    </citation>
    <scope>NUCLEOTIDE SEQUENCE [LARGE SCALE GENOMIC DNA]</scope>
    <source>
        <strain evidence="3">Ena-SAMPLE-TAB-13-05-2024-13:56:06:370-140305</strain>
    </source>
</reference>
<feature type="domain" description="Secretion system C-terminal sorting" evidence="2">
    <location>
        <begin position="239"/>
        <end position="306"/>
    </location>
</feature>
<dbReference type="Pfam" id="PF18962">
    <property type="entry name" value="Por_Secre_tail"/>
    <property type="match status" value="1"/>
</dbReference>
<protein>
    <submittedName>
        <fullName evidence="3">Por_Secre_tail domain-containing protein</fullName>
    </submittedName>
</protein>
<evidence type="ECO:0000313" key="4">
    <source>
        <dbReference type="Proteomes" id="UP001497602"/>
    </source>
</evidence>
<proteinExistence type="predicted"/>
<sequence>MKLILFLGIPFFLLWSPIRGQCTIPNRNFNSFYKKEITDIAGSTFSIDLPTDWTESFLFNLVPRRFHGIGFFDKYEGTDAVENVALTLKRGDRLKSTVLSANKGFTRFKCNSIPKKLTGFYKFKGTDIVGKPDTLKIVVKFSTKADTLTKSELNGKLNFIRNSKSITITKSTESFMPFEIDFSDFSELPIEYISIHLIMLTGYASPPDNFATAVIDNLKLVYESLGTSVPKVSKKDLVVYPNPTENKVHIKSKNQKKWTYEVYNIYGKMVLKGLHTSTISLGNLSQGMYVLAIKTPQKAIIYKRIIKN</sequence>
<gene>
    <name evidence="3" type="ORF">T190115A13A_170094</name>
</gene>
<evidence type="ECO:0000313" key="3">
    <source>
        <dbReference type="EMBL" id="CAL2105671.1"/>
    </source>
</evidence>
<keyword evidence="4" id="KW-1185">Reference proteome</keyword>
<dbReference type="Proteomes" id="UP001497602">
    <property type="component" value="Unassembled WGS sequence"/>
</dbReference>
<dbReference type="EMBL" id="CAXJRC010000008">
    <property type="protein sequence ID" value="CAL2105671.1"/>
    <property type="molecule type" value="Genomic_DNA"/>
</dbReference>